<dbReference type="InterPro" id="IPR036396">
    <property type="entry name" value="Cyt_P450_sf"/>
</dbReference>
<evidence type="ECO:0000256" key="7">
    <source>
        <dbReference type="ARBA" id="ARBA00022723"/>
    </source>
</evidence>
<dbReference type="PANTHER" id="PTHR24292">
    <property type="entry name" value="CYTOCHROME P450"/>
    <property type="match status" value="1"/>
</dbReference>
<evidence type="ECO:0000256" key="12">
    <source>
        <dbReference type="ARBA" id="ARBA00023033"/>
    </source>
</evidence>
<dbReference type="GO" id="GO:0016705">
    <property type="term" value="F:oxidoreductase activity, acting on paired donors, with incorporation or reduction of molecular oxygen"/>
    <property type="evidence" value="ECO:0007669"/>
    <property type="project" value="InterPro"/>
</dbReference>
<dbReference type="Gene3D" id="1.10.630.10">
    <property type="entry name" value="Cytochrome P450"/>
    <property type="match status" value="1"/>
</dbReference>
<organism evidence="15 16">
    <name type="scientific">Chironomus riparius</name>
    <dbReference type="NCBI Taxonomy" id="315576"/>
    <lineage>
        <taxon>Eukaryota</taxon>
        <taxon>Metazoa</taxon>
        <taxon>Ecdysozoa</taxon>
        <taxon>Arthropoda</taxon>
        <taxon>Hexapoda</taxon>
        <taxon>Insecta</taxon>
        <taxon>Pterygota</taxon>
        <taxon>Neoptera</taxon>
        <taxon>Endopterygota</taxon>
        <taxon>Diptera</taxon>
        <taxon>Nematocera</taxon>
        <taxon>Chironomoidea</taxon>
        <taxon>Chironomidae</taxon>
        <taxon>Chironominae</taxon>
        <taxon>Chironomus</taxon>
    </lineage>
</organism>
<reference evidence="15" key="2">
    <citation type="submission" date="2022-10" db="EMBL/GenBank/DDBJ databases">
        <authorList>
            <consortium name="ENA_rothamsted_submissions"/>
            <consortium name="culmorum"/>
            <person name="King R."/>
        </authorList>
    </citation>
    <scope>NUCLEOTIDE SEQUENCE</scope>
</reference>
<dbReference type="GO" id="GO:0005506">
    <property type="term" value="F:iron ion binding"/>
    <property type="evidence" value="ECO:0007669"/>
    <property type="project" value="InterPro"/>
</dbReference>
<evidence type="ECO:0000256" key="10">
    <source>
        <dbReference type="ARBA" id="ARBA00023002"/>
    </source>
</evidence>
<reference evidence="15" key="1">
    <citation type="submission" date="2022-01" db="EMBL/GenBank/DDBJ databases">
        <authorList>
            <person name="King R."/>
        </authorList>
    </citation>
    <scope>NUCLEOTIDE SEQUENCE</scope>
</reference>
<evidence type="ECO:0000313" key="15">
    <source>
        <dbReference type="EMBL" id="CAG9808019.1"/>
    </source>
</evidence>
<keyword evidence="14" id="KW-0812">Transmembrane</keyword>
<evidence type="ECO:0000313" key="16">
    <source>
        <dbReference type="Proteomes" id="UP001153620"/>
    </source>
</evidence>
<dbReference type="PANTHER" id="PTHR24292:SF54">
    <property type="entry name" value="CYP9F3-RELATED"/>
    <property type="match status" value="1"/>
</dbReference>
<keyword evidence="8" id="KW-0256">Endoplasmic reticulum</keyword>
<sequence length="141" mass="16981">MLEVQFGIVLFIVSFICLVGWLVTTKNHNVFKLRGIAYIKPTLFFGNFYSALFELEHQEKLILSIYNYFKTEKVFGIYNFLRPTIIVKDLNLAKQITIDYHDNFRDRDFYEIDHVLNKSLFNQRGENRKRMRNLMYYCLIT</sequence>
<keyword evidence="10" id="KW-0560">Oxidoreductase</keyword>
<keyword evidence="14" id="KW-1133">Transmembrane helix</keyword>
<dbReference type="GO" id="GO:0004497">
    <property type="term" value="F:monooxygenase activity"/>
    <property type="evidence" value="ECO:0007669"/>
    <property type="project" value="UniProtKB-KW"/>
</dbReference>
<name>A0A9N9S275_9DIPT</name>
<comment type="cofactor">
    <cofactor evidence="1">
        <name>heme</name>
        <dbReference type="ChEBI" id="CHEBI:30413"/>
    </cofactor>
</comment>
<feature type="transmembrane region" description="Helical" evidence="14">
    <location>
        <begin position="6"/>
        <end position="24"/>
    </location>
</feature>
<dbReference type="GO" id="GO:0020037">
    <property type="term" value="F:heme binding"/>
    <property type="evidence" value="ECO:0007669"/>
    <property type="project" value="InterPro"/>
</dbReference>
<evidence type="ECO:0000256" key="4">
    <source>
        <dbReference type="ARBA" id="ARBA00004586"/>
    </source>
</evidence>
<evidence type="ECO:0000256" key="14">
    <source>
        <dbReference type="SAM" id="Phobius"/>
    </source>
</evidence>
<evidence type="ECO:0000256" key="2">
    <source>
        <dbReference type="ARBA" id="ARBA00003690"/>
    </source>
</evidence>
<keyword evidence="12" id="KW-0503">Monooxygenase</keyword>
<evidence type="ECO:0000256" key="3">
    <source>
        <dbReference type="ARBA" id="ARBA00004524"/>
    </source>
</evidence>
<comment type="function">
    <text evidence="2">May be involved in the metabolism of insect hormones and in the breakdown of synthetic insecticides.</text>
</comment>
<accession>A0A9N9S275</accession>
<evidence type="ECO:0008006" key="17">
    <source>
        <dbReference type="Google" id="ProtNLM"/>
    </source>
</evidence>
<dbReference type="OrthoDB" id="2789670at2759"/>
<evidence type="ECO:0000256" key="11">
    <source>
        <dbReference type="ARBA" id="ARBA00023004"/>
    </source>
</evidence>
<keyword evidence="16" id="KW-1185">Reference proteome</keyword>
<comment type="similarity">
    <text evidence="5">Belongs to the cytochrome P450 family.</text>
</comment>
<dbReference type="SUPFAM" id="SSF48264">
    <property type="entry name" value="Cytochrome P450"/>
    <property type="match status" value="1"/>
</dbReference>
<evidence type="ECO:0000256" key="13">
    <source>
        <dbReference type="ARBA" id="ARBA00023136"/>
    </source>
</evidence>
<dbReference type="GO" id="GO:0005789">
    <property type="term" value="C:endoplasmic reticulum membrane"/>
    <property type="evidence" value="ECO:0007669"/>
    <property type="project" value="UniProtKB-SubCell"/>
</dbReference>
<dbReference type="AlphaFoldDB" id="A0A9N9S275"/>
<keyword evidence="13 14" id="KW-0472">Membrane</keyword>
<protein>
    <recommendedName>
        <fullName evidence="17">Cytochrome P450</fullName>
    </recommendedName>
</protein>
<evidence type="ECO:0000256" key="9">
    <source>
        <dbReference type="ARBA" id="ARBA00022848"/>
    </source>
</evidence>
<proteinExistence type="inferred from homology"/>
<evidence type="ECO:0000256" key="6">
    <source>
        <dbReference type="ARBA" id="ARBA00022617"/>
    </source>
</evidence>
<evidence type="ECO:0000256" key="8">
    <source>
        <dbReference type="ARBA" id="ARBA00022824"/>
    </source>
</evidence>
<gene>
    <name evidence="15" type="ORF">CHIRRI_LOCUS10865</name>
</gene>
<dbReference type="Proteomes" id="UP001153620">
    <property type="component" value="Chromosome 3"/>
</dbReference>
<comment type="subcellular location">
    <subcellularLocation>
        <location evidence="4">Endoplasmic reticulum membrane</location>
    </subcellularLocation>
    <subcellularLocation>
        <location evidence="3">Microsome membrane</location>
    </subcellularLocation>
</comment>
<keyword evidence="7" id="KW-0479">Metal-binding</keyword>
<keyword evidence="6" id="KW-0349">Heme</keyword>
<keyword evidence="9" id="KW-0492">Microsome</keyword>
<dbReference type="EMBL" id="OU895879">
    <property type="protein sequence ID" value="CAG9808019.1"/>
    <property type="molecule type" value="Genomic_DNA"/>
</dbReference>
<keyword evidence="11" id="KW-0408">Iron</keyword>
<evidence type="ECO:0000256" key="5">
    <source>
        <dbReference type="ARBA" id="ARBA00010617"/>
    </source>
</evidence>
<evidence type="ECO:0000256" key="1">
    <source>
        <dbReference type="ARBA" id="ARBA00001971"/>
    </source>
</evidence>
<dbReference type="InterPro" id="IPR050476">
    <property type="entry name" value="Insect_CytP450_Detox"/>
</dbReference>